<keyword evidence="5" id="KW-1185">Reference proteome</keyword>
<feature type="compositionally biased region" description="Polar residues" evidence="2">
    <location>
        <begin position="94"/>
        <end position="104"/>
    </location>
</feature>
<feature type="compositionally biased region" description="Polar residues" evidence="2">
    <location>
        <begin position="1021"/>
        <end position="1032"/>
    </location>
</feature>
<feature type="compositionally biased region" description="Polar residues" evidence="2">
    <location>
        <begin position="1069"/>
        <end position="1078"/>
    </location>
</feature>
<dbReference type="AlphaFoldDB" id="A0ABD0XYJ4"/>
<dbReference type="Pfam" id="PF00627">
    <property type="entry name" value="UBA"/>
    <property type="match status" value="1"/>
</dbReference>
<sequence length="1171" mass="123715">MVVVNGERESGGPNLTVIANHPSPPAPAKIPSAQCDRESDGSSKMPRAERQNTGALCFASIKSSSSSYINNNYNNNNTISIKESDNFNQVIPSRNTTKQQTSSNDDGDDNESFTQICDYHSRWGIPRGLKLLGGGESSLTATAAAGGAPGGGWGSPPGSGGGGGGGSGGGGQTATGSAGTWNSATSAQQAQGGGGGNSSGTTNSSNSNNGPTLGNNNSNPQSGPPGSGSNQSQQGGQSVGQQQNQGGGSQQQQQQGASWAAAAGGSGNVPGAGGKGGGAGGPSSGQSANQSSNTNNNNTSTKQQMEQLNTMREALYSQDGWGGQNVNQDSNWDIPGSPEPGAKDNSNSAPVPMWKPTVNNGTDLWEANLRNGGIPPPSTQQAPKTAWGHTPSSNIGGMWGEDDDADTTNVWTGVPPAAPQPTSAPQWANQPAPIWPGGNKKEGDWGPTNWGDQRDPRDIRTHDLRQMIDPRDHMRAPTMDHKGMGGNDVLMPRDSRGSGRLNGASSDAAAIWGGGGGPHHHMPHHQTKIPTQSNQPAVNQWPGGGGGGGPPMKDMSGLGGGKPTTGWEEPSPPAQRRNMPNYDDGTSLWGPQHTRPTMPGQNKVSHWKEMPAQSAMSRVLQCPPAVNRFNPNMKPDPSLWTHPQRNGAWADGMDVGAPWVEDKPTPWMEQPLTPSWQNQPKHKCWDGDLDPTSPWVHPSKQPPKQLSKDLIWASKQFRMLTEQMGFKKDDVENALRSTNLNLEDALEFLGPTRSQRRHTSDLDTDHAIVNPYPSPQPICIPYQTSGGGGGSGGGGPNVLGSNNPSLSTVSPAMMQKLLGQQQQQMPFAQQSSRTQQTQQPSAQQLRMLVQQIQMAVQAGYLNQQILNQPLAPQTLLSLNQLLQHIRMLQQLMQQHAVVQQVNPLGKPNPSNQLLQLSVQITKTKQAITNLQNQIAAQQAVYVKQQQQQMAAASQNDFFNKSNLHDPLASLHPNFSDLSIKETQGGGTSQQSRLNQWKLPAVDKDTDLSSANEFSRAPGTTAKPTPGNSSPNINPLLGPPDRTWSSVNRNDCETGWPDSGADDSSAKDWPSSTQPSQAFSDLVPEFEPGKPWKGNTLKSIEDDPSLTPGSVLRSPLSLAATIKDPVLSSGGGGAGKASPTTSTPIDILPIPPLSLSSSASVWSFNPPTTRSS</sequence>
<dbReference type="PANTHER" id="PTHR13020:SF25">
    <property type="entry name" value="PROTEIN GAWKY"/>
    <property type="match status" value="1"/>
</dbReference>
<feature type="coiled-coil region" evidence="1">
    <location>
        <begin position="913"/>
        <end position="947"/>
    </location>
</feature>
<evidence type="ECO:0000256" key="2">
    <source>
        <dbReference type="SAM" id="MobiDB-lite"/>
    </source>
</evidence>
<evidence type="ECO:0000313" key="5">
    <source>
        <dbReference type="Proteomes" id="UP001558652"/>
    </source>
</evidence>
<accession>A0ABD0XYJ4</accession>
<proteinExistence type="predicted"/>
<dbReference type="InterPro" id="IPR026805">
    <property type="entry name" value="GW182_M_dom"/>
</dbReference>
<name>A0ABD0XYJ4_9HEMI</name>
<evidence type="ECO:0000259" key="3">
    <source>
        <dbReference type="PROSITE" id="PS50030"/>
    </source>
</evidence>
<feature type="compositionally biased region" description="Gly residues" evidence="2">
    <location>
        <begin position="264"/>
        <end position="283"/>
    </location>
</feature>
<evidence type="ECO:0000256" key="1">
    <source>
        <dbReference type="SAM" id="Coils"/>
    </source>
</evidence>
<feature type="region of interest" description="Disordered" evidence="2">
    <location>
        <begin position="819"/>
        <end position="841"/>
    </location>
</feature>
<feature type="compositionally biased region" description="Basic and acidic residues" evidence="2">
    <location>
        <begin position="1"/>
        <end position="10"/>
    </location>
</feature>
<feature type="region of interest" description="Disordered" evidence="2">
    <location>
        <begin position="783"/>
        <end position="806"/>
    </location>
</feature>
<dbReference type="CDD" id="cd14284">
    <property type="entry name" value="UBA_GAWKY"/>
    <property type="match status" value="1"/>
</dbReference>
<feature type="region of interest" description="Disordered" evidence="2">
    <location>
        <begin position="142"/>
        <end position="458"/>
    </location>
</feature>
<feature type="region of interest" description="Disordered" evidence="2">
    <location>
        <begin position="94"/>
        <end position="113"/>
    </location>
</feature>
<evidence type="ECO:0000313" key="4">
    <source>
        <dbReference type="EMBL" id="KAL1116327.1"/>
    </source>
</evidence>
<feature type="compositionally biased region" description="Polar residues" evidence="2">
    <location>
        <begin position="1158"/>
        <end position="1171"/>
    </location>
</feature>
<feature type="compositionally biased region" description="Basic residues" evidence="2">
    <location>
        <begin position="518"/>
        <end position="527"/>
    </location>
</feature>
<comment type="caution">
    <text evidence="4">The sequence shown here is derived from an EMBL/GenBank/DDBJ whole genome shotgun (WGS) entry which is preliminary data.</text>
</comment>
<dbReference type="Proteomes" id="UP001558652">
    <property type="component" value="Unassembled WGS sequence"/>
</dbReference>
<dbReference type="PANTHER" id="PTHR13020">
    <property type="entry name" value="TRINUCLEOTIDE REPEAT-CONTAINING GENE 6"/>
    <property type="match status" value="1"/>
</dbReference>
<keyword evidence="1" id="KW-0175">Coiled coil</keyword>
<feature type="compositionally biased region" description="Low complexity" evidence="2">
    <location>
        <begin position="1135"/>
        <end position="1157"/>
    </location>
</feature>
<reference evidence="4 5" key="1">
    <citation type="submission" date="2024-07" db="EMBL/GenBank/DDBJ databases">
        <title>Chromosome-level genome assembly of the water stick insect Ranatra chinensis (Heteroptera: Nepidae).</title>
        <authorList>
            <person name="Liu X."/>
        </authorList>
    </citation>
    <scope>NUCLEOTIDE SEQUENCE [LARGE SCALE GENOMIC DNA]</scope>
    <source>
        <strain evidence="4">Cailab_2021Rc</strain>
        <tissue evidence="4">Muscle</tissue>
    </source>
</reference>
<feature type="compositionally biased region" description="Basic and acidic residues" evidence="2">
    <location>
        <begin position="35"/>
        <end position="50"/>
    </location>
</feature>
<feature type="region of interest" description="Disordered" evidence="2">
    <location>
        <begin position="1005"/>
        <end position="1111"/>
    </location>
</feature>
<feature type="region of interest" description="Disordered" evidence="2">
    <location>
        <begin position="1"/>
        <end position="50"/>
    </location>
</feature>
<feature type="compositionally biased region" description="Low complexity" evidence="2">
    <location>
        <begin position="199"/>
        <end position="221"/>
    </location>
</feature>
<feature type="compositionally biased region" description="Polar residues" evidence="2">
    <location>
        <begin position="301"/>
        <end position="310"/>
    </location>
</feature>
<dbReference type="InterPro" id="IPR015940">
    <property type="entry name" value="UBA"/>
</dbReference>
<dbReference type="Pfam" id="PF12938">
    <property type="entry name" value="M_domain"/>
    <property type="match status" value="1"/>
</dbReference>
<feature type="region of interest" description="Disordered" evidence="2">
    <location>
        <begin position="514"/>
        <end position="580"/>
    </location>
</feature>
<dbReference type="InterPro" id="IPR041971">
    <property type="entry name" value="Gawky_UBA"/>
</dbReference>
<dbReference type="InterPro" id="IPR052068">
    <property type="entry name" value="GW182_domain"/>
</dbReference>
<feature type="compositionally biased region" description="Polar residues" evidence="2">
    <location>
        <begin position="528"/>
        <end position="538"/>
    </location>
</feature>
<dbReference type="EMBL" id="JBFDAA010000018">
    <property type="protein sequence ID" value="KAL1116327.1"/>
    <property type="molecule type" value="Genomic_DNA"/>
</dbReference>
<feature type="domain" description="UBA" evidence="3">
    <location>
        <begin position="723"/>
        <end position="749"/>
    </location>
</feature>
<feature type="compositionally biased region" description="Gly residues" evidence="2">
    <location>
        <begin position="147"/>
        <end position="173"/>
    </location>
</feature>
<feature type="compositionally biased region" description="Low complexity" evidence="2">
    <location>
        <begin position="284"/>
        <end position="300"/>
    </location>
</feature>
<protein>
    <recommendedName>
        <fullName evidence="3">UBA domain-containing protein</fullName>
    </recommendedName>
</protein>
<feature type="compositionally biased region" description="Low complexity" evidence="2">
    <location>
        <begin position="227"/>
        <end position="263"/>
    </location>
</feature>
<feature type="compositionally biased region" description="Gly residues" evidence="2">
    <location>
        <begin position="785"/>
        <end position="797"/>
    </location>
</feature>
<dbReference type="PROSITE" id="PS50030">
    <property type="entry name" value="UBA"/>
    <property type="match status" value="1"/>
</dbReference>
<feature type="region of interest" description="Disordered" evidence="2">
    <location>
        <begin position="1123"/>
        <end position="1171"/>
    </location>
</feature>
<gene>
    <name evidence="4" type="ORF">AAG570_005822</name>
</gene>
<organism evidence="4 5">
    <name type="scientific">Ranatra chinensis</name>
    <dbReference type="NCBI Taxonomy" id="642074"/>
    <lineage>
        <taxon>Eukaryota</taxon>
        <taxon>Metazoa</taxon>
        <taxon>Ecdysozoa</taxon>
        <taxon>Arthropoda</taxon>
        <taxon>Hexapoda</taxon>
        <taxon>Insecta</taxon>
        <taxon>Pterygota</taxon>
        <taxon>Neoptera</taxon>
        <taxon>Paraneoptera</taxon>
        <taxon>Hemiptera</taxon>
        <taxon>Heteroptera</taxon>
        <taxon>Panheteroptera</taxon>
        <taxon>Nepomorpha</taxon>
        <taxon>Nepidae</taxon>
        <taxon>Ranatrinae</taxon>
        <taxon>Ranatra</taxon>
    </lineage>
</organism>
<feature type="compositionally biased region" description="Low complexity" evidence="2">
    <location>
        <begin position="174"/>
        <end position="190"/>
    </location>
</feature>